<dbReference type="GeneID" id="37011746"/>
<dbReference type="EMBL" id="KZ819322">
    <property type="protein sequence ID" value="PWN23443.1"/>
    <property type="molecule type" value="Genomic_DNA"/>
</dbReference>
<comment type="similarity">
    <text evidence="4">Belongs to the copper transporter (Ctr) (TC 1.A.56) family. SLC31A subfamily.</text>
</comment>
<dbReference type="PANTHER" id="PTHR12483:SF115">
    <property type="entry name" value="COPPER TRANSPORT PROTEIN"/>
    <property type="match status" value="1"/>
</dbReference>
<evidence type="ECO:0000313" key="6">
    <source>
        <dbReference type="Proteomes" id="UP000245942"/>
    </source>
</evidence>
<organism evidence="5 6">
    <name type="scientific">Pseudomicrostroma glucosiphilum</name>
    <dbReference type="NCBI Taxonomy" id="1684307"/>
    <lineage>
        <taxon>Eukaryota</taxon>
        <taxon>Fungi</taxon>
        <taxon>Dikarya</taxon>
        <taxon>Basidiomycota</taxon>
        <taxon>Ustilaginomycotina</taxon>
        <taxon>Exobasidiomycetes</taxon>
        <taxon>Microstromatales</taxon>
        <taxon>Microstromatales incertae sedis</taxon>
        <taxon>Pseudomicrostroma</taxon>
    </lineage>
</organism>
<dbReference type="GO" id="GO:0016020">
    <property type="term" value="C:membrane"/>
    <property type="evidence" value="ECO:0007669"/>
    <property type="project" value="UniProtKB-SubCell"/>
</dbReference>
<keyword evidence="4" id="KW-0406">Ion transport</keyword>
<dbReference type="STRING" id="1684307.A0A316UHN4"/>
<keyword evidence="4" id="KW-0813">Transport</keyword>
<proteinExistence type="inferred from homology"/>
<dbReference type="AlphaFoldDB" id="A0A316UHN4"/>
<reference evidence="5 6" key="1">
    <citation type="journal article" date="2018" name="Mol. Biol. Evol.">
        <title>Broad Genomic Sampling Reveals a Smut Pathogenic Ancestry of the Fungal Clade Ustilaginomycotina.</title>
        <authorList>
            <person name="Kijpornyongpan T."/>
            <person name="Mondo S.J."/>
            <person name="Barry K."/>
            <person name="Sandor L."/>
            <person name="Lee J."/>
            <person name="Lipzen A."/>
            <person name="Pangilinan J."/>
            <person name="LaButti K."/>
            <person name="Hainaut M."/>
            <person name="Henrissat B."/>
            <person name="Grigoriev I.V."/>
            <person name="Spatafora J.W."/>
            <person name="Aime M.C."/>
        </authorList>
    </citation>
    <scope>NUCLEOTIDE SEQUENCE [LARGE SCALE GENOMIC DNA]</scope>
    <source>
        <strain evidence="5 6">MCA 4718</strain>
    </source>
</reference>
<dbReference type="PANTHER" id="PTHR12483">
    <property type="entry name" value="SOLUTE CARRIER FAMILY 31 COPPER TRANSPORTERS"/>
    <property type="match status" value="1"/>
</dbReference>
<keyword evidence="6" id="KW-1185">Reference proteome</keyword>
<protein>
    <recommendedName>
        <fullName evidence="4">Copper transport protein</fullName>
    </recommendedName>
</protein>
<dbReference type="Pfam" id="PF04145">
    <property type="entry name" value="Ctr"/>
    <property type="match status" value="1"/>
</dbReference>
<feature type="non-terminal residue" evidence="5">
    <location>
        <position position="148"/>
    </location>
</feature>
<name>A0A316UHN4_9BASI</name>
<evidence type="ECO:0000256" key="4">
    <source>
        <dbReference type="RuleBase" id="RU367022"/>
    </source>
</evidence>
<keyword evidence="3 4" id="KW-0472">Membrane</keyword>
<evidence type="ECO:0000256" key="3">
    <source>
        <dbReference type="ARBA" id="ARBA00023136"/>
    </source>
</evidence>
<comment type="subcellular location">
    <subcellularLocation>
        <location evidence="4">Membrane</location>
        <topology evidence="4">Multi-pass membrane protein</topology>
    </subcellularLocation>
</comment>
<dbReference type="Proteomes" id="UP000245942">
    <property type="component" value="Unassembled WGS sequence"/>
</dbReference>
<dbReference type="OrthoDB" id="161814at2759"/>
<evidence type="ECO:0000256" key="1">
    <source>
        <dbReference type="ARBA" id="ARBA00022692"/>
    </source>
</evidence>
<keyword evidence="2 4" id="KW-1133">Transmembrane helix</keyword>
<keyword evidence="1 4" id="KW-0812">Transmembrane</keyword>
<gene>
    <name evidence="5" type="ORF">BCV69DRAFT_241403</name>
</gene>
<feature type="transmembrane region" description="Helical" evidence="4">
    <location>
        <begin position="29"/>
        <end position="47"/>
    </location>
</feature>
<evidence type="ECO:0000256" key="2">
    <source>
        <dbReference type="ARBA" id="ARBA00022989"/>
    </source>
</evidence>
<dbReference type="InterPro" id="IPR007274">
    <property type="entry name" value="Cop_transporter"/>
</dbReference>
<dbReference type="RefSeq" id="XP_025350603.1">
    <property type="nucleotide sequence ID" value="XM_025490012.1"/>
</dbReference>
<keyword evidence="4" id="KW-0186">Copper</keyword>
<feature type="transmembrane region" description="Helical" evidence="4">
    <location>
        <begin position="130"/>
        <end position="146"/>
    </location>
</feature>
<dbReference type="GO" id="GO:0005375">
    <property type="term" value="F:copper ion transmembrane transporter activity"/>
    <property type="evidence" value="ECO:0007669"/>
    <property type="project" value="UniProtKB-UniRule"/>
</dbReference>
<keyword evidence="4" id="KW-0187">Copper transport</keyword>
<evidence type="ECO:0000313" key="5">
    <source>
        <dbReference type="EMBL" id="PWN23443.1"/>
    </source>
</evidence>
<accession>A0A316UHN4</accession>
<sequence>SCSMSMTFNTSYKNLCLIFPSWRLTTASSLYLSLLVIVGLCVGYEWLRLILKRLDRRLVGAARRRGASAASAPLLGAAEAGGSRARSATRRYDPKVKRSGEDQSVRSIGYAIAVAYSYTLMLLFMTYNAYVISAIIVGAALGHYLFNR</sequence>
<feature type="non-terminal residue" evidence="5">
    <location>
        <position position="1"/>
    </location>
</feature>